<reference evidence="1 2" key="1">
    <citation type="submission" date="2018-02" db="EMBL/GenBank/DDBJ databases">
        <title>Comparative genomes isolates from brazilian mangrove.</title>
        <authorList>
            <person name="Araujo J.E."/>
            <person name="Taketani R.G."/>
            <person name="Silva M.C.P."/>
            <person name="Loureco M.V."/>
            <person name="Andreote F.D."/>
        </authorList>
    </citation>
    <scope>NUCLEOTIDE SEQUENCE [LARGE SCALE GENOMIC DNA]</scope>
    <source>
        <strain evidence="1 2">Hex-1 MGV</strain>
    </source>
</reference>
<sequence>MRPILHSIKALRYRLIDRAYCRQSPPDGTSESLISLCRDRQVIVSIAFNDNELILAQAKRVRDFIPHATYLIADNSSNADAASAIERHCRTNDLPYIRLPKNPWQGRSAASRSHGQAMNWVWQQILRPARPSSFGFIDHDLIPTNACDPFQKLQTLPFYGDKRWAKDRWFLWAGYCFFRFAEAEETGLDFSQDWFIGLDTGGANWRRIYSKWDPALLPDRKIREASILPNVELRQAYIEWRDDWVHEVGLAGDRALRAQKRKAFLELIDTLSKSHQAA</sequence>
<name>A0A2S8FCD0_9BACT</name>
<evidence type="ECO:0008006" key="3">
    <source>
        <dbReference type="Google" id="ProtNLM"/>
    </source>
</evidence>
<proteinExistence type="predicted"/>
<gene>
    <name evidence="1" type="ORF">C5Y83_27625</name>
</gene>
<comment type="caution">
    <text evidence="1">The sequence shown here is derived from an EMBL/GenBank/DDBJ whole genome shotgun (WGS) entry which is preliminary data.</text>
</comment>
<accession>A0A2S8FCD0</accession>
<dbReference type="Proteomes" id="UP000238322">
    <property type="component" value="Unassembled WGS sequence"/>
</dbReference>
<dbReference type="OrthoDB" id="8050875at2"/>
<evidence type="ECO:0000313" key="1">
    <source>
        <dbReference type="EMBL" id="PQO29816.1"/>
    </source>
</evidence>
<dbReference type="RefSeq" id="WP_105333010.1">
    <property type="nucleotide sequence ID" value="NZ_PUHY01000015.1"/>
</dbReference>
<dbReference type="EMBL" id="PUHY01000015">
    <property type="protein sequence ID" value="PQO29816.1"/>
    <property type="molecule type" value="Genomic_DNA"/>
</dbReference>
<organism evidence="1 2">
    <name type="scientific">Blastopirellula marina</name>
    <dbReference type="NCBI Taxonomy" id="124"/>
    <lineage>
        <taxon>Bacteria</taxon>
        <taxon>Pseudomonadati</taxon>
        <taxon>Planctomycetota</taxon>
        <taxon>Planctomycetia</taxon>
        <taxon>Pirellulales</taxon>
        <taxon>Pirellulaceae</taxon>
        <taxon>Blastopirellula</taxon>
    </lineage>
</organism>
<dbReference type="AlphaFoldDB" id="A0A2S8FCD0"/>
<protein>
    <recommendedName>
        <fullName evidence="3">Glycosyltransferase 2-like domain-containing protein</fullName>
    </recommendedName>
</protein>
<evidence type="ECO:0000313" key="2">
    <source>
        <dbReference type="Proteomes" id="UP000238322"/>
    </source>
</evidence>